<dbReference type="RefSeq" id="WP_350342803.1">
    <property type="nucleotide sequence ID" value="NZ_CP158367.1"/>
</dbReference>
<evidence type="ECO:0000256" key="3">
    <source>
        <dbReference type="ARBA" id="ARBA00023002"/>
    </source>
</evidence>
<dbReference type="AlphaFoldDB" id="A0AAU7VJA2"/>
<dbReference type="CDD" id="cd05301">
    <property type="entry name" value="GDH"/>
    <property type="match status" value="1"/>
</dbReference>
<dbReference type="GO" id="GO:0016616">
    <property type="term" value="F:oxidoreductase activity, acting on the CH-OH group of donors, NAD or NADP as acceptor"/>
    <property type="evidence" value="ECO:0007669"/>
    <property type="project" value="InterPro"/>
</dbReference>
<sequence>MSRKKVFITAEIFPEAKEILSKHFDVEVSAKESLTEDEILENSKEIHGLLSLITDPITKKVINSSKKLEGIANYGVGYNNIDIEAANEHNITVTNTPEVLTDATSDLAWALLMAAARKIVPSDEFTRVGKFTGWGANLFLGADIKGKTLGVIGAGRIGQTFAKRSLGFDMKILYHNRSRNRQLEDELNAQYVDKETLLKESDFISLHAPLTEQTYHMIGENELEMMKDSAILINTARGPMIDEKALVLALKQKKIWAAGLDVFEREPKLEEDLNTLDNVVLTPHTGSATYDTRRKMAEIAANNLVRILNGEEPLTPVN</sequence>
<dbReference type="PANTHER" id="PTHR42789:SF1">
    <property type="entry name" value="D-ISOMER SPECIFIC 2-HYDROXYACID DEHYDROGENASE FAMILY PROTEIN (AFU_ORTHOLOGUE AFUA_6G10090)"/>
    <property type="match status" value="1"/>
</dbReference>
<evidence type="ECO:0000256" key="2">
    <source>
        <dbReference type="ARBA" id="ARBA00022605"/>
    </source>
</evidence>
<reference evidence="8" key="1">
    <citation type="journal article" date="2013" name="Extremophiles">
        <title>Proteinivorax tanatarense gen. nov., sp. nov., an anaerobic, haloalkaliphilic, proteolytic bacterium isolated from a decaying algal bloom, and proposal of Proteinivoraceae fam. nov.</title>
        <authorList>
            <person name="Kevbrin V."/>
            <person name="Boltyanskaya Y."/>
            <person name="Zhilina T."/>
            <person name="Kolganova T."/>
            <person name="Lavrentjeva E."/>
            <person name="Kuznetsov B."/>
        </authorList>
    </citation>
    <scope>NUCLEOTIDE SEQUENCE</scope>
    <source>
        <strain evidence="8">Z-910T</strain>
    </source>
</reference>
<dbReference type="EC" id="1.1.1.-" evidence="8"/>
<dbReference type="GO" id="GO:0051287">
    <property type="term" value="F:NAD binding"/>
    <property type="evidence" value="ECO:0007669"/>
    <property type="project" value="InterPro"/>
</dbReference>
<dbReference type="Pfam" id="PF02826">
    <property type="entry name" value="2-Hacid_dh_C"/>
    <property type="match status" value="1"/>
</dbReference>
<gene>
    <name evidence="8" type="ORF">PRVXT_002065</name>
</gene>
<dbReference type="SUPFAM" id="SSF51735">
    <property type="entry name" value="NAD(P)-binding Rossmann-fold domains"/>
    <property type="match status" value="1"/>
</dbReference>
<reference evidence="8" key="2">
    <citation type="submission" date="2024-06" db="EMBL/GenBank/DDBJ databases">
        <authorList>
            <person name="Petrova K.O."/>
            <person name="Toshchakov S.V."/>
            <person name="Boltjanskaja Y.V."/>
            <person name="Kevbrin V."/>
        </authorList>
    </citation>
    <scope>NUCLEOTIDE SEQUENCE</scope>
    <source>
        <strain evidence="8">Z-910T</strain>
    </source>
</reference>
<dbReference type="Gene3D" id="3.40.50.720">
    <property type="entry name" value="NAD(P)-binding Rossmann-like Domain"/>
    <property type="match status" value="2"/>
</dbReference>
<dbReference type="FunFam" id="3.40.50.720:FF:000462">
    <property type="entry name" value="Glyoxylate reductase (NADP+)"/>
    <property type="match status" value="1"/>
</dbReference>
<dbReference type="GO" id="GO:0008652">
    <property type="term" value="P:amino acid biosynthetic process"/>
    <property type="evidence" value="ECO:0007669"/>
    <property type="project" value="UniProtKB-KW"/>
</dbReference>
<evidence type="ECO:0000256" key="5">
    <source>
        <dbReference type="RuleBase" id="RU003719"/>
    </source>
</evidence>
<dbReference type="SUPFAM" id="SSF52283">
    <property type="entry name" value="Formate/glycerate dehydrogenase catalytic domain-like"/>
    <property type="match status" value="1"/>
</dbReference>
<evidence type="ECO:0000313" key="8">
    <source>
        <dbReference type="EMBL" id="XBX74045.1"/>
    </source>
</evidence>
<dbReference type="Pfam" id="PF00389">
    <property type="entry name" value="2-Hacid_dh"/>
    <property type="match status" value="1"/>
</dbReference>
<dbReference type="PROSITE" id="PS00065">
    <property type="entry name" value="D_2_HYDROXYACID_DH_1"/>
    <property type="match status" value="1"/>
</dbReference>
<keyword evidence="4" id="KW-0520">NAD</keyword>
<evidence type="ECO:0000256" key="1">
    <source>
        <dbReference type="ARBA" id="ARBA00005854"/>
    </source>
</evidence>
<dbReference type="PROSITE" id="PS00670">
    <property type="entry name" value="D_2_HYDROXYACID_DH_2"/>
    <property type="match status" value="1"/>
</dbReference>
<dbReference type="InterPro" id="IPR050857">
    <property type="entry name" value="D-2-hydroxyacid_DH"/>
</dbReference>
<dbReference type="InterPro" id="IPR029753">
    <property type="entry name" value="D-isomer_DH_CS"/>
</dbReference>
<dbReference type="EMBL" id="CP158367">
    <property type="protein sequence ID" value="XBX74045.1"/>
    <property type="molecule type" value="Genomic_DNA"/>
</dbReference>
<protein>
    <submittedName>
        <fullName evidence="8">D-glycerate dehydrogenase</fullName>
        <ecNumber evidence="8">1.1.1.-</ecNumber>
    </submittedName>
</protein>
<dbReference type="PANTHER" id="PTHR42789">
    <property type="entry name" value="D-ISOMER SPECIFIC 2-HYDROXYACID DEHYDROGENASE FAMILY PROTEIN (AFU_ORTHOLOGUE AFUA_6G10090)"/>
    <property type="match status" value="1"/>
</dbReference>
<evidence type="ECO:0000259" key="6">
    <source>
        <dbReference type="Pfam" id="PF00389"/>
    </source>
</evidence>
<feature type="domain" description="D-isomer specific 2-hydroxyacid dehydrogenase NAD-binding" evidence="7">
    <location>
        <begin position="110"/>
        <end position="286"/>
    </location>
</feature>
<evidence type="ECO:0000256" key="4">
    <source>
        <dbReference type="ARBA" id="ARBA00023027"/>
    </source>
</evidence>
<keyword evidence="2" id="KW-0028">Amino-acid biosynthesis</keyword>
<accession>A0AAU7VJA2</accession>
<keyword evidence="3 5" id="KW-0560">Oxidoreductase</keyword>
<feature type="domain" description="D-isomer specific 2-hydroxyacid dehydrogenase catalytic" evidence="6">
    <location>
        <begin position="6"/>
        <end position="318"/>
    </location>
</feature>
<dbReference type="InterPro" id="IPR006140">
    <property type="entry name" value="D-isomer_DH_NAD-bd"/>
</dbReference>
<dbReference type="InterPro" id="IPR029752">
    <property type="entry name" value="D-isomer_DH_CS1"/>
</dbReference>
<comment type="similarity">
    <text evidence="1 5">Belongs to the D-isomer specific 2-hydroxyacid dehydrogenase family.</text>
</comment>
<organism evidence="8">
    <name type="scientific">Proteinivorax tanatarense</name>
    <dbReference type="NCBI Taxonomy" id="1260629"/>
    <lineage>
        <taxon>Bacteria</taxon>
        <taxon>Bacillati</taxon>
        <taxon>Bacillota</taxon>
        <taxon>Clostridia</taxon>
        <taxon>Eubacteriales</taxon>
        <taxon>Proteinivoracaceae</taxon>
        <taxon>Proteinivorax</taxon>
    </lineage>
</organism>
<evidence type="ECO:0000259" key="7">
    <source>
        <dbReference type="Pfam" id="PF02826"/>
    </source>
</evidence>
<name>A0AAU7VJA2_9FIRM</name>
<proteinExistence type="inferred from homology"/>
<dbReference type="InterPro" id="IPR006139">
    <property type="entry name" value="D-isomer_2_OHA_DH_cat_dom"/>
</dbReference>
<dbReference type="InterPro" id="IPR036291">
    <property type="entry name" value="NAD(P)-bd_dom_sf"/>
</dbReference>